<keyword evidence="8" id="KW-1185">Reference proteome</keyword>
<evidence type="ECO:0000256" key="1">
    <source>
        <dbReference type="ARBA" id="ARBA00023015"/>
    </source>
</evidence>
<dbReference type="InterPro" id="IPR007627">
    <property type="entry name" value="RNA_pol_sigma70_r2"/>
</dbReference>
<protein>
    <recommendedName>
        <fullName evidence="9">Sigma-70 family RNA polymerase sigma factor</fullName>
    </recommendedName>
</protein>
<sequence>MTNEELVLLIQAGQREYEEVLWAQVKRFVFKKANWYVKYLDGRSAADMEDLEQAGYLAMLEAIRYYKPEREYKFLTYLNWTLKTRFAEVAGIKTSRRDAAQFAFSLDEPLAQDGEGDSRIDLIADEHSQEPFLQLEDDEYVLFVRAALLEAMRPLSERQQDVLAAIYWGNQSLTDIGRRFGISKQSVDDAHSRALRWLRTFKRSLRSLISGFNPSSNASYSPDPRRYGG</sequence>
<proteinExistence type="predicted"/>
<dbReference type="EMBL" id="AFGF01000017">
    <property type="protein sequence ID" value="EGO65399.1"/>
    <property type="molecule type" value="Genomic_DNA"/>
</dbReference>
<dbReference type="AlphaFoldDB" id="F7NEI8"/>
<dbReference type="InterPro" id="IPR013324">
    <property type="entry name" value="RNA_pol_sigma_r3/r4-like"/>
</dbReference>
<dbReference type="STRING" id="1009370.ALO_02256"/>
<keyword evidence="2" id="KW-0731">Sigma factor</keyword>
<dbReference type="NCBIfam" id="TIGR02937">
    <property type="entry name" value="sigma70-ECF"/>
    <property type="match status" value="1"/>
</dbReference>
<dbReference type="SUPFAM" id="SSF88659">
    <property type="entry name" value="Sigma3 and sigma4 domains of RNA polymerase sigma factors"/>
    <property type="match status" value="1"/>
</dbReference>
<keyword evidence="4" id="KW-0804">Transcription</keyword>
<dbReference type="eggNOG" id="COG0568">
    <property type="taxonomic scope" value="Bacteria"/>
</dbReference>
<dbReference type="InterPro" id="IPR000943">
    <property type="entry name" value="RNA_pol_sigma70"/>
</dbReference>
<evidence type="ECO:0000256" key="2">
    <source>
        <dbReference type="ARBA" id="ARBA00023082"/>
    </source>
</evidence>
<dbReference type="PANTHER" id="PTHR30385">
    <property type="entry name" value="SIGMA FACTOR F FLAGELLAR"/>
    <property type="match status" value="1"/>
</dbReference>
<dbReference type="InterPro" id="IPR014284">
    <property type="entry name" value="RNA_pol_sigma-70_dom"/>
</dbReference>
<dbReference type="Gene3D" id="1.20.140.160">
    <property type="match status" value="1"/>
</dbReference>
<dbReference type="RefSeq" id="WP_004092381.1">
    <property type="nucleotide sequence ID" value="NZ_AFGF01000017.1"/>
</dbReference>
<dbReference type="Gene3D" id="1.10.1740.10">
    <property type="match status" value="1"/>
</dbReference>
<keyword evidence="3" id="KW-0238">DNA-binding</keyword>
<dbReference type="OrthoDB" id="9784984at2"/>
<evidence type="ECO:0000313" key="7">
    <source>
        <dbReference type="EMBL" id="EGO65399.1"/>
    </source>
</evidence>
<reference evidence="7 8" key="1">
    <citation type="journal article" date="2011" name="EMBO J.">
        <title>Structural diversity of bacterial flagellar motors.</title>
        <authorList>
            <person name="Chen S."/>
            <person name="Beeby M."/>
            <person name="Murphy G.E."/>
            <person name="Leadbetter J.R."/>
            <person name="Hendrixson D.R."/>
            <person name="Briegel A."/>
            <person name="Li Z."/>
            <person name="Shi J."/>
            <person name="Tocheva E.I."/>
            <person name="Muller A."/>
            <person name="Dobro M.J."/>
            <person name="Jensen G.J."/>
        </authorList>
    </citation>
    <scope>NUCLEOTIDE SEQUENCE [LARGE SCALE GENOMIC DNA]</scope>
    <source>
        <strain evidence="7 8">DSM 6540</strain>
    </source>
</reference>
<dbReference type="Pfam" id="PF04545">
    <property type="entry name" value="Sigma70_r4"/>
    <property type="match status" value="1"/>
</dbReference>
<organism evidence="7 8">
    <name type="scientific">Acetonema longum DSM 6540</name>
    <dbReference type="NCBI Taxonomy" id="1009370"/>
    <lineage>
        <taxon>Bacteria</taxon>
        <taxon>Bacillati</taxon>
        <taxon>Bacillota</taxon>
        <taxon>Negativicutes</taxon>
        <taxon>Acetonemataceae</taxon>
        <taxon>Acetonema</taxon>
    </lineage>
</organism>
<dbReference type="InterPro" id="IPR007630">
    <property type="entry name" value="RNA_pol_sigma70_r4"/>
</dbReference>
<dbReference type="GO" id="GO:0003677">
    <property type="term" value="F:DNA binding"/>
    <property type="evidence" value="ECO:0007669"/>
    <property type="project" value="UniProtKB-KW"/>
</dbReference>
<dbReference type="GO" id="GO:0016987">
    <property type="term" value="F:sigma factor activity"/>
    <property type="evidence" value="ECO:0007669"/>
    <property type="project" value="UniProtKB-KW"/>
</dbReference>
<evidence type="ECO:0000256" key="3">
    <source>
        <dbReference type="ARBA" id="ARBA00023125"/>
    </source>
</evidence>
<evidence type="ECO:0000259" key="6">
    <source>
        <dbReference type="Pfam" id="PF04545"/>
    </source>
</evidence>
<dbReference type="SUPFAM" id="SSF88946">
    <property type="entry name" value="Sigma2 domain of RNA polymerase sigma factors"/>
    <property type="match status" value="1"/>
</dbReference>
<feature type="domain" description="RNA polymerase sigma-70 region 2" evidence="5">
    <location>
        <begin position="23"/>
        <end position="84"/>
    </location>
</feature>
<keyword evidence="1" id="KW-0805">Transcription regulation</keyword>
<dbReference type="Pfam" id="PF04542">
    <property type="entry name" value="Sigma70_r2"/>
    <property type="match status" value="1"/>
</dbReference>
<comment type="caution">
    <text evidence="7">The sequence shown here is derived from an EMBL/GenBank/DDBJ whole genome shotgun (WGS) entry which is preliminary data.</text>
</comment>
<evidence type="ECO:0000259" key="5">
    <source>
        <dbReference type="Pfam" id="PF04542"/>
    </source>
</evidence>
<dbReference type="PRINTS" id="PR00046">
    <property type="entry name" value="SIGMA70FCT"/>
</dbReference>
<accession>F7NEI8</accession>
<name>F7NEI8_9FIRM</name>
<dbReference type="InterPro" id="IPR013325">
    <property type="entry name" value="RNA_pol_sigma_r2"/>
</dbReference>
<gene>
    <name evidence="7" type="ORF">ALO_02256</name>
</gene>
<evidence type="ECO:0000313" key="8">
    <source>
        <dbReference type="Proteomes" id="UP000003240"/>
    </source>
</evidence>
<evidence type="ECO:0000256" key="4">
    <source>
        <dbReference type="ARBA" id="ARBA00023163"/>
    </source>
</evidence>
<dbReference type="CDD" id="cd06171">
    <property type="entry name" value="Sigma70_r4"/>
    <property type="match status" value="1"/>
</dbReference>
<dbReference type="Proteomes" id="UP000003240">
    <property type="component" value="Unassembled WGS sequence"/>
</dbReference>
<dbReference type="GO" id="GO:0006352">
    <property type="term" value="P:DNA-templated transcription initiation"/>
    <property type="evidence" value="ECO:0007669"/>
    <property type="project" value="InterPro"/>
</dbReference>
<evidence type="ECO:0008006" key="9">
    <source>
        <dbReference type="Google" id="ProtNLM"/>
    </source>
</evidence>
<feature type="domain" description="RNA polymerase sigma-70 region 4" evidence="6">
    <location>
        <begin position="151"/>
        <end position="199"/>
    </location>
</feature>